<feature type="region of interest" description="Disordered" evidence="1">
    <location>
        <begin position="465"/>
        <end position="488"/>
    </location>
</feature>
<keyword evidence="4" id="KW-1185">Reference proteome</keyword>
<evidence type="ECO:0000259" key="2">
    <source>
        <dbReference type="PROSITE" id="PS50053"/>
    </source>
</evidence>
<dbReference type="eggNOG" id="KOG0010">
    <property type="taxonomic scope" value="Eukaryota"/>
</dbReference>
<dbReference type="InParanoid" id="F6RJU3"/>
<dbReference type="GO" id="GO:0005829">
    <property type="term" value="C:cytosol"/>
    <property type="evidence" value="ECO:0000318"/>
    <property type="project" value="GO_Central"/>
</dbReference>
<dbReference type="Pfam" id="PF00240">
    <property type="entry name" value="ubiquitin"/>
    <property type="match status" value="1"/>
</dbReference>
<feature type="domain" description="Ubiquitin-like" evidence="2">
    <location>
        <begin position="25"/>
        <end position="99"/>
    </location>
</feature>
<dbReference type="InterPro" id="IPR029071">
    <property type="entry name" value="Ubiquitin-like_domsf"/>
</dbReference>
<accession>F6RJU3</accession>
<feature type="compositionally biased region" description="Pro residues" evidence="1">
    <location>
        <begin position="472"/>
        <end position="485"/>
    </location>
</feature>
<feature type="compositionally biased region" description="Low complexity" evidence="1">
    <location>
        <begin position="126"/>
        <end position="139"/>
    </location>
</feature>
<dbReference type="OMA" id="VKTPQDC"/>
<feature type="region of interest" description="Disordered" evidence="1">
    <location>
        <begin position="424"/>
        <end position="443"/>
    </location>
</feature>
<dbReference type="CDD" id="cd01808">
    <property type="entry name" value="Ubl_PLICs"/>
    <property type="match status" value="1"/>
</dbReference>
<evidence type="ECO:0000313" key="4">
    <source>
        <dbReference type="Proteomes" id="UP000002280"/>
    </source>
</evidence>
<dbReference type="SUPFAM" id="SSF46934">
    <property type="entry name" value="UBA-like"/>
    <property type="match status" value="1"/>
</dbReference>
<dbReference type="GO" id="GO:0006511">
    <property type="term" value="P:ubiquitin-dependent protein catabolic process"/>
    <property type="evidence" value="ECO:0000318"/>
    <property type="project" value="GO_Central"/>
</dbReference>
<dbReference type="Gene3D" id="3.10.20.90">
    <property type="entry name" value="Phosphatidylinositol 3-kinase Catalytic Subunit, Chain A, domain 1"/>
    <property type="match status" value="1"/>
</dbReference>
<dbReference type="AlphaFoldDB" id="F6RJU3"/>
<feature type="region of interest" description="Disordered" evidence="1">
    <location>
        <begin position="1"/>
        <end position="22"/>
    </location>
</feature>
<evidence type="ECO:0000256" key="1">
    <source>
        <dbReference type="SAM" id="MobiDB-lite"/>
    </source>
</evidence>
<dbReference type="Gene3D" id="1.10.8.10">
    <property type="entry name" value="DNA helicase RuvA subunit, C-terminal domain"/>
    <property type="match status" value="1"/>
</dbReference>
<dbReference type="InterPro" id="IPR000626">
    <property type="entry name" value="Ubiquitin-like_dom"/>
</dbReference>
<protein>
    <recommendedName>
        <fullName evidence="2">Ubiquitin-like domain-containing protein</fullName>
    </recommendedName>
</protein>
<feature type="region of interest" description="Disordered" evidence="1">
    <location>
        <begin position="107"/>
        <end position="139"/>
    </location>
</feature>
<feature type="compositionally biased region" description="Gly residues" evidence="1">
    <location>
        <begin position="428"/>
        <end position="439"/>
    </location>
</feature>
<feature type="compositionally biased region" description="Basic and acidic residues" evidence="1">
    <location>
        <begin position="1"/>
        <end position="10"/>
    </location>
</feature>
<reference evidence="3 4" key="1">
    <citation type="journal article" date="2007" name="Nature">
        <title>Genome of the marsupial Monodelphis domestica reveals innovation in non-coding sequences.</title>
        <authorList>
            <person name="Mikkelsen T.S."/>
            <person name="Wakefield M.J."/>
            <person name="Aken B."/>
            <person name="Amemiya C.T."/>
            <person name="Chang J.L."/>
            <person name="Duke S."/>
            <person name="Garber M."/>
            <person name="Gentles A.J."/>
            <person name="Goodstadt L."/>
            <person name="Heger A."/>
            <person name="Jurka J."/>
            <person name="Kamal M."/>
            <person name="Mauceli E."/>
            <person name="Searle S.M."/>
            <person name="Sharpe T."/>
            <person name="Baker M.L."/>
            <person name="Batzer M.A."/>
            <person name="Benos P.V."/>
            <person name="Belov K."/>
            <person name="Clamp M."/>
            <person name="Cook A."/>
            <person name="Cuff J."/>
            <person name="Das R."/>
            <person name="Davidow L."/>
            <person name="Deakin J.E."/>
            <person name="Fazzari M.J."/>
            <person name="Glass J.L."/>
            <person name="Grabherr M."/>
            <person name="Greally J.M."/>
            <person name="Gu W."/>
            <person name="Hore T.A."/>
            <person name="Huttley G.A."/>
            <person name="Kleber M."/>
            <person name="Jirtle R.L."/>
            <person name="Koina E."/>
            <person name="Lee J.T."/>
            <person name="Mahony S."/>
            <person name="Marra M.A."/>
            <person name="Miller R.D."/>
            <person name="Nicholls R.D."/>
            <person name="Oda M."/>
            <person name="Papenfuss A.T."/>
            <person name="Parra Z.E."/>
            <person name="Pollock D.D."/>
            <person name="Ray D.A."/>
            <person name="Schein J.E."/>
            <person name="Speed T.P."/>
            <person name="Thompson K."/>
            <person name="VandeBerg J.L."/>
            <person name="Wade C.M."/>
            <person name="Walker J.A."/>
            <person name="Waters P.D."/>
            <person name="Webber C."/>
            <person name="Weidman J.R."/>
            <person name="Xie X."/>
            <person name="Zody M.C."/>
            <person name="Baldwin J."/>
            <person name="Abdouelleil A."/>
            <person name="Abdulkadir J."/>
            <person name="Abebe A."/>
            <person name="Abera B."/>
            <person name="Abreu J."/>
            <person name="Acer S.C."/>
            <person name="Aftuck L."/>
            <person name="Alexander A."/>
            <person name="An P."/>
            <person name="Anderson E."/>
            <person name="Anderson S."/>
            <person name="Arachi H."/>
            <person name="Azer M."/>
            <person name="Bachantsang P."/>
            <person name="Barry A."/>
            <person name="Bayul T."/>
            <person name="Berlin A."/>
            <person name="Bessette D."/>
            <person name="Bloom T."/>
            <person name="Bloom T."/>
            <person name="Boguslavskiy L."/>
            <person name="Bonnet C."/>
            <person name="Boukhgalter B."/>
            <person name="Bourzgui I."/>
            <person name="Brown A."/>
            <person name="Cahill P."/>
            <person name="Channer S."/>
            <person name="Cheshatsang Y."/>
            <person name="Chuda L."/>
            <person name="Citroen M."/>
            <person name="Collymore A."/>
            <person name="Cooke P."/>
            <person name="Costello M."/>
            <person name="D'Aco K."/>
            <person name="Daza R."/>
            <person name="De Haan G."/>
            <person name="DeGray S."/>
            <person name="DeMaso C."/>
            <person name="Dhargay N."/>
            <person name="Dooley K."/>
            <person name="Dooley E."/>
            <person name="Doricent M."/>
            <person name="Dorje P."/>
            <person name="Dorjee K."/>
            <person name="Dupes A."/>
            <person name="Elong R."/>
            <person name="Falk J."/>
            <person name="Farina A."/>
            <person name="Faro S."/>
            <person name="Ferguson D."/>
            <person name="Fisher S."/>
            <person name="Foley C.D."/>
            <person name="Franke A."/>
            <person name="Friedrich D."/>
            <person name="Gadbois L."/>
            <person name="Gearin G."/>
            <person name="Gearin C.R."/>
            <person name="Giannoukos G."/>
            <person name="Goode T."/>
            <person name="Graham J."/>
            <person name="Grandbois E."/>
            <person name="Grewal S."/>
            <person name="Gyaltsen K."/>
            <person name="Hafez N."/>
            <person name="Hagos B."/>
            <person name="Hall J."/>
            <person name="Henson C."/>
            <person name="Hollinger A."/>
            <person name="Honan T."/>
            <person name="Huard M.D."/>
            <person name="Hughes L."/>
            <person name="Hurhula B."/>
            <person name="Husby M.E."/>
            <person name="Kamat A."/>
            <person name="Kanga B."/>
            <person name="Kashin S."/>
            <person name="Khazanovich D."/>
            <person name="Kisner P."/>
            <person name="Lance K."/>
            <person name="Lara M."/>
            <person name="Lee W."/>
            <person name="Lennon N."/>
            <person name="Letendre F."/>
            <person name="LeVine R."/>
            <person name="Lipovsky A."/>
            <person name="Liu X."/>
            <person name="Liu J."/>
            <person name="Liu S."/>
            <person name="Lokyitsang T."/>
            <person name="Lokyitsang Y."/>
            <person name="Lubonja R."/>
            <person name="Lui A."/>
            <person name="MacDonald P."/>
            <person name="Magnisalis V."/>
            <person name="Maru K."/>
            <person name="Matthews C."/>
            <person name="McCusker W."/>
            <person name="McDonough S."/>
            <person name="Mehta T."/>
            <person name="Meldrim J."/>
            <person name="Meneus L."/>
            <person name="Mihai O."/>
            <person name="Mihalev A."/>
            <person name="Mihova T."/>
            <person name="Mittelman R."/>
            <person name="Mlenga V."/>
            <person name="Montmayeur A."/>
            <person name="Mulrain L."/>
            <person name="Navidi A."/>
            <person name="Naylor J."/>
            <person name="Negash T."/>
            <person name="Nguyen T."/>
            <person name="Nguyen N."/>
            <person name="Nicol R."/>
            <person name="Norbu C."/>
            <person name="Norbu N."/>
            <person name="Novod N."/>
            <person name="O'Neill B."/>
            <person name="Osman S."/>
            <person name="Markiewicz E."/>
            <person name="Oyono O.L."/>
            <person name="Patti C."/>
            <person name="Phunkhang P."/>
            <person name="Pierre F."/>
            <person name="Priest M."/>
            <person name="Raghuraman S."/>
            <person name="Rege F."/>
            <person name="Reyes R."/>
            <person name="Rise C."/>
            <person name="Rogov P."/>
            <person name="Ross K."/>
            <person name="Ryan E."/>
            <person name="Settipalli S."/>
            <person name="Shea T."/>
            <person name="Sherpa N."/>
            <person name="Shi L."/>
            <person name="Shih D."/>
            <person name="Sparrow T."/>
            <person name="Spaulding J."/>
            <person name="Stalker J."/>
            <person name="Stange-Thomann N."/>
            <person name="Stavropoulos S."/>
            <person name="Stone C."/>
            <person name="Strader C."/>
            <person name="Tesfaye S."/>
            <person name="Thomson T."/>
            <person name="Thoulutsang Y."/>
            <person name="Thoulutsang D."/>
            <person name="Topham K."/>
            <person name="Topping I."/>
            <person name="Tsamla T."/>
            <person name="Vassiliev H."/>
            <person name="Vo A."/>
            <person name="Wangchuk T."/>
            <person name="Wangdi T."/>
            <person name="Weiand M."/>
            <person name="Wilkinson J."/>
            <person name="Wilson A."/>
            <person name="Yadav S."/>
            <person name="Young G."/>
            <person name="Yu Q."/>
            <person name="Zembek L."/>
            <person name="Zhong D."/>
            <person name="Zimmer A."/>
            <person name="Zwirko Z."/>
            <person name="Jaffe D.B."/>
            <person name="Alvarez P."/>
            <person name="Brockman W."/>
            <person name="Butler J."/>
            <person name="Chin C."/>
            <person name="Gnerre S."/>
            <person name="MacCallum I."/>
            <person name="Graves J.A."/>
            <person name="Ponting C.P."/>
            <person name="Breen M."/>
            <person name="Samollow P.B."/>
            <person name="Lander E.S."/>
            <person name="Lindblad-Toh K."/>
        </authorList>
    </citation>
    <scope>NUCLEOTIDE SEQUENCE [LARGE SCALE GENOMIC DNA]</scope>
</reference>
<dbReference type="Proteomes" id="UP000002280">
    <property type="component" value="Chromosome 4"/>
</dbReference>
<feature type="region of interest" description="Disordered" evidence="1">
    <location>
        <begin position="516"/>
        <end position="536"/>
    </location>
</feature>
<feature type="compositionally biased region" description="Basic residues" evidence="1">
    <location>
        <begin position="522"/>
        <end position="536"/>
    </location>
</feature>
<dbReference type="PANTHER" id="PTHR10677:SF10">
    <property type="entry name" value="UBIQUILIN 5"/>
    <property type="match status" value="1"/>
</dbReference>
<dbReference type="PROSITE" id="PS50053">
    <property type="entry name" value="UBIQUITIN_2"/>
    <property type="match status" value="1"/>
</dbReference>
<reference evidence="3" key="2">
    <citation type="submission" date="2025-08" db="UniProtKB">
        <authorList>
            <consortium name="Ensembl"/>
        </authorList>
    </citation>
    <scope>IDENTIFICATION</scope>
</reference>
<dbReference type="Ensembl" id="ENSMODT00000014554.3">
    <property type="protein sequence ID" value="ENSMODP00000014290.3"/>
    <property type="gene ID" value="ENSMODG00000011436.3"/>
</dbReference>
<dbReference type="InterPro" id="IPR015496">
    <property type="entry name" value="Ubiquilin"/>
</dbReference>
<dbReference type="Bgee" id="ENSMODG00000011436">
    <property type="expression patterns" value="Expressed in testis and 3 other cell types or tissues"/>
</dbReference>
<dbReference type="GeneTree" id="ENSGT00940000163907"/>
<feature type="region of interest" description="Disordered" evidence="1">
    <location>
        <begin position="187"/>
        <end position="223"/>
    </location>
</feature>
<proteinExistence type="predicted"/>
<dbReference type="InterPro" id="IPR009060">
    <property type="entry name" value="UBA-like_sf"/>
</dbReference>
<organism evidence="3 4">
    <name type="scientific">Monodelphis domestica</name>
    <name type="common">Gray short-tailed opossum</name>
    <dbReference type="NCBI Taxonomy" id="13616"/>
    <lineage>
        <taxon>Eukaryota</taxon>
        <taxon>Metazoa</taxon>
        <taxon>Chordata</taxon>
        <taxon>Craniata</taxon>
        <taxon>Vertebrata</taxon>
        <taxon>Euteleostomi</taxon>
        <taxon>Mammalia</taxon>
        <taxon>Metatheria</taxon>
        <taxon>Didelphimorphia</taxon>
        <taxon>Didelphidae</taxon>
        <taxon>Monodelphis</taxon>
    </lineage>
</organism>
<evidence type="ECO:0000313" key="3">
    <source>
        <dbReference type="Ensembl" id="ENSMODP00000014290.3"/>
    </source>
</evidence>
<dbReference type="SUPFAM" id="SSF54236">
    <property type="entry name" value="Ubiquitin-like"/>
    <property type="match status" value="1"/>
</dbReference>
<dbReference type="HOGENOM" id="CLU_024293_4_0_1"/>
<dbReference type="GO" id="GO:0031593">
    <property type="term" value="F:polyubiquitin modification-dependent protein binding"/>
    <property type="evidence" value="ECO:0000318"/>
    <property type="project" value="GO_Central"/>
</dbReference>
<sequence>MAGAREEAGDSRLVAGREPQPPRIITVTTKTPQERQEFTLAENCSVREFKEQISKRLNYDVNRLVLIFTGKILRDQDTLNQRGVLDGTTVHLVVRYRFPGFTRSCHTPATPASPPMSGTHATSNQPLPGSNIPGSSPSSVASGLLARLGRIARGSPDLADFLGHLTQLLMAVPEAVVQFLDDPSIQGLLGENPSSTNPSPGTGPGRLIGQPQHAPPAHTAETVPEALRSPALLRELLMLRADERGLGALKAVPGGDNALRQVYADIQQLMLTVPASSPRAKGPASLSGPSNSSPAAGTLRLGNMWPGTQGRVLGTPSRGNSYSTSMPNLFMGLGPGSHDVSPTVGKDSLPGPSIPSTSALRNALHALHQNPALLHQLTTGSPLRPRLPLLPILTNPRALQAWLQIEQGLQTLSMEVPGLGPCLRGSGRPSGGHGVGIAGGSNARVSTQQPTLAVLQLLQSLAHASPTTLQTSPPPPPPQRSPPPAEGRYQQELDQLKAMGFTNRGDIHAAIERLLGPGIPRNLKRKRKRERKRKRK</sequence>
<dbReference type="PANTHER" id="PTHR10677">
    <property type="entry name" value="UBIQUILIN"/>
    <property type="match status" value="1"/>
</dbReference>
<name>F6RJU3_MONDO</name>
<dbReference type="SMART" id="SM00213">
    <property type="entry name" value="UBQ"/>
    <property type="match status" value="1"/>
</dbReference>
<feature type="region of interest" description="Disordered" evidence="1">
    <location>
        <begin position="276"/>
        <end position="326"/>
    </location>
</feature>
<feature type="compositionally biased region" description="Polar residues" evidence="1">
    <location>
        <begin position="317"/>
        <end position="326"/>
    </location>
</feature>
<dbReference type="Pfam" id="PF23195">
    <property type="entry name" value="UBQLN1"/>
    <property type="match status" value="1"/>
</dbReference>
<dbReference type="FunFam" id="3.10.20.90:FF:000095">
    <property type="entry name" value="Ubiquilin 4"/>
    <property type="match status" value="1"/>
</dbReference>
<reference evidence="3" key="3">
    <citation type="submission" date="2025-09" db="UniProtKB">
        <authorList>
            <consortium name="Ensembl"/>
        </authorList>
    </citation>
    <scope>IDENTIFICATION</scope>
</reference>
<dbReference type="STRING" id="13616.ENSMODP00000014290"/>